<feature type="domain" description="M23ase beta-sheet core" evidence="1">
    <location>
        <begin position="206"/>
        <end position="305"/>
    </location>
</feature>
<dbReference type="Pfam" id="PF13511">
    <property type="entry name" value="DUF4124"/>
    <property type="match status" value="1"/>
</dbReference>
<dbReference type="Pfam" id="PF01551">
    <property type="entry name" value="Peptidase_M23"/>
    <property type="match status" value="1"/>
</dbReference>
<dbReference type="InterPro" id="IPR025392">
    <property type="entry name" value="DUF4124"/>
</dbReference>
<dbReference type="EMBL" id="QUZK01000034">
    <property type="protein sequence ID" value="RFF30570.1"/>
    <property type="molecule type" value="Genomic_DNA"/>
</dbReference>
<sequence>MSLSAEPVKVSGFRFQVSGRKHWVIASGGKVLVGAVLFWALAGGVSAQTIYIWEDADGVKHFTDRKPVTEREVTVQRAEAEPQRLVDVVKAGPKDDPFWLFRNRIHGPVSVRVGLVEARNVVTQPKLPEVFVLDGLEERELVTIGPLDGRQSWSYRFETAGVPGRIGARHAPTRPYRPPIPAGSRFRIGQAFGGEYSHSSPSGFHAVDIQTPLGTPVHAARAGVVMDVARYFHGAGKDLERDGPRANYVRILHDDGSMALYAHLDYEGVRVRPGERVERGERIGRSGNTGYSTGPHLHFAVQVNRDMELTSVPFEFENEQGRAVQPRPGDWLSPR</sequence>
<gene>
    <name evidence="3" type="ORF">DZC52_07515</name>
</gene>
<comment type="caution">
    <text evidence="3">The sequence shown here is derived from an EMBL/GenBank/DDBJ whole genome shotgun (WGS) entry which is preliminary data.</text>
</comment>
<evidence type="ECO:0000313" key="3">
    <source>
        <dbReference type="EMBL" id="RFF30570.1"/>
    </source>
</evidence>
<dbReference type="InterPro" id="IPR050570">
    <property type="entry name" value="Cell_wall_metabolism_enzyme"/>
</dbReference>
<evidence type="ECO:0000313" key="4">
    <source>
        <dbReference type="Proteomes" id="UP000260351"/>
    </source>
</evidence>
<dbReference type="Proteomes" id="UP000260351">
    <property type="component" value="Unassembled WGS sequence"/>
</dbReference>
<evidence type="ECO:0000259" key="1">
    <source>
        <dbReference type="Pfam" id="PF01551"/>
    </source>
</evidence>
<proteinExistence type="predicted"/>
<protein>
    <submittedName>
        <fullName evidence="3">DUF4124 domain-containing protein</fullName>
    </submittedName>
</protein>
<dbReference type="CDD" id="cd12797">
    <property type="entry name" value="M23_peptidase"/>
    <property type="match status" value="1"/>
</dbReference>
<reference evidence="3 4" key="1">
    <citation type="submission" date="2018-08" db="EMBL/GenBank/DDBJ databases">
        <title>Wenzhouxiangella salilacus sp. nov., a novel bacterium isolated from a saline lake in Xinjiang Province, China.</title>
        <authorList>
            <person name="Han S."/>
        </authorList>
    </citation>
    <scope>NUCLEOTIDE SEQUENCE [LARGE SCALE GENOMIC DNA]</scope>
    <source>
        <strain evidence="3 4">XDB06</strain>
    </source>
</reference>
<dbReference type="InterPro" id="IPR016047">
    <property type="entry name" value="M23ase_b-sheet_dom"/>
</dbReference>
<keyword evidence="4" id="KW-1185">Reference proteome</keyword>
<feature type="domain" description="DUF4124" evidence="2">
    <location>
        <begin position="37"/>
        <end position="82"/>
    </location>
</feature>
<dbReference type="InterPro" id="IPR011055">
    <property type="entry name" value="Dup_hybrid_motif"/>
</dbReference>
<dbReference type="PANTHER" id="PTHR21666">
    <property type="entry name" value="PEPTIDASE-RELATED"/>
    <property type="match status" value="1"/>
</dbReference>
<dbReference type="SUPFAM" id="SSF51261">
    <property type="entry name" value="Duplicated hybrid motif"/>
    <property type="match status" value="1"/>
</dbReference>
<evidence type="ECO:0000259" key="2">
    <source>
        <dbReference type="Pfam" id="PF13511"/>
    </source>
</evidence>
<dbReference type="OrthoDB" id="9805070at2"/>
<accession>A0A3E1K8Y8</accession>
<dbReference type="PANTHER" id="PTHR21666:SF294">
    <property type="entry name" value="PEPTIDASE M23"/>
    <property type="match status" value="1"/>
</dbReference>
<dbReference type="AlphaFoldDB" id="A0A3E1K8Y8"/>
<name>A0A3E1K8Y8_9GAMM</name>
<dbReference type="Gene3D" id="2.70.70.10">
    <property type="entry name" value="Glucose Permease (Domain IIA)"/>
    <property type="match status" value="1"/>
</dbReference>
<dbReference type="GO" id="GO:0004222">
    <property type="term" value="F:metalloendopeptidase activity"/>
    <property type="evidence" value="ECO:0007669"/>
    <property type="project" value="TreeGrafter"/>
</dbReference>
<organism evidence="3 4">
    <name type="scientific">Wenzhouxiangella sediminis</name>
    <dbReference type="NCBI Taxonomy" id="1792836"/>
    <lineage>
        <taxon>Bacteria</taxon>
        <taxon>Pseudomonadati</taxon>
        <taxon>Pseudomonadota</taxon>
        <taxon>Gammaproteobacteria</taxon>
        <taxon>Chromatiales</taxon>
        <taxon>Wenzhouxiangellaceae</taxon>
        <taxon>Wenzhouxiangella</taxon>
    </lineage>
</organism>